<dbReference type="EMBL" id="CP001401">
    <property type="protein sequence ID" value="ACP54530.1"/>
    <property type="molecule type" value="Genomic_DNA"/>
</dbReference>
<protein>
    <submittedName>
        <fullName evidence="1">Transposase ISC1250</fullName>
    </submittedName>
</protein>
<dbReference type="Proteomes" id="UP000002307">
    <property type="component" value="Chromosome"/>
</dbReference>
<sequence>MDSTSQRQEKDGKRVKTRTEEELQRENELILKELLSFYSVLGGKLNVKLLLPKLEVQGNFKYVTVDGERGVLLVALGVTEEDKRAVFAEEEDYRRLLVDLWGKFNPVLVVADGVKALDRAISSSCINVRRQYCVVFLKRSMKRSEREELNEILFLAVKLFDMGVLNYLLAPKEVWCWLKVEQLGRVF</sequence>
<dbReference type="HOGENOM" id="CLU_124269_0_0_2"/>
<dbReference type="KEGG" id="sim:M1627_0544"/>
<proteinExistence type="predicted"/>
<evidence type="ECO:0000313" key="2">
    <source>
        <dbReference type="Proteomes" id="UP000002307"/>
    </source>
</evidence>
<evidence type="ECO:0000313" key="1">
    <source>
        <dbReference type="EMBL" id="ACP54530.1"/>
    </source>
</evidence>
<reference evidence="1 2" key="1">
    <citation type="journal article" date="2009" name="Proc. Natl. Acad. Sci. U.S.A.">
        <title>Biogeography of the Sulfolobus islandicus pan-genome.</title>
        <authorList>
            <person name="Reno M.L."/>
            <person name="Held N.L."/>
            <person name="Fields C.J."/>
            <person name="Burke P.V."/>
            <person name="Whitaker R.J."/>
        </authorList>
    </citation>
    <scope>NUCLEOTIDE SEQUENCE [LARGE SCALE GENOMIC DNA]</scope>
    <source>
        <strain evidence="1 2">M.16.27</strain>
    </source>
</reference>
<dbReference type="AlphaFoldDB" id="C3N2P2"/>
<name>C3N2P2_SACI3</name>
<organism evidence="1 2">
    <name type="scientific">Saccharolobus islandicus (strain M.16.27)</name>
    <name type="common">Sulfolobus islandicus</name>
    <dbReference type="NCBI Taxonomy" id="427318"/>
    <lineage>
        <taxon>Archaea</taxon>
        <taxon>Thermoproteota</taxon>
        <taxon>Thermoprotei</taxon>
        <taxon>Sulfolobales</taxon>
        <taxon>Sulfolobaceae</taxon>
        <taxon>Saccharolobus</taxon>
    </lineage>
</organism>
<gene>
    <name evidence="1" type="ordered locus">M1627_0544</name>
</gene>
<accession>C3N2P2</accession>